<keyword evidence="4" id="KW-1185">Reference proteome</keyword>
<dbReference type="EMBL" id="FOIE01000002">
    <property type="protein sequence ID" value="SET02124.1"/>
    <property type="molecule type" value="Genomic_DNA"/>
</dbReference>
<evidence type="ECO:0000256" key="1">
    <source>
        <dbReference type="SAM" id="MobiDB-lite"/>
    </source>
</evidence>
<reference evidence="4" key="1">
    <citation type="submission" date="2016-10" db="EMBL/GenBank/DDBJ databases">
        <authorList>
            <person name="Varghese N."/>
            <person name="Submissions S."/>
        </authorList>
    </citation>
    <scope>NUCLEOTIDE SEQUENCE [LARGE SCALE GENOMIC DNA]</scope>
    <source>
        <strain evidence="4">DSM 44209</strain>
    </source>
</reference>
<dbReference type="InterPro" id="IPR003870">
    <property type="entry name" value="DUF222"/>
</dbReference>
<evidence type="ECO:0000259" key="2">
    <source>
        <dbReference type="SMART" id="SM00507"/>
    </source>
</evidence>
<dbReference type="InterPro" id="IPR003615">
    <property type="entry name" value="HNH_nuc"/>
</dbReference>
<organism evidence="3 4">
    <name type="scientific">Geodermatophilus poikilotrophus</name>
    <dbReference type="NCBI Taxonomy" id="1333667"/>
    <lineage>
        <taxon>Bacteria</taxon>
        <taxon>Bacillati</taxon>
        <taxon>Actinomycetota</taxon>
        <taxon>Actinomycetes</taxon>
        <taxon>Geodermatophilales</taxon>
        <taxon>Geodermatophilaceae</taxon>
        <taxon>Geodermatophilus</taxon>
    </lineage>
</organism>
<dbReference type="Proteomes" id="UP000198507">
    <property type="component" value="Unassembled WGS sequence"/>
</dbReference>
<protein>
    <recommendedName>
        <fullName evidence="2">HNH nuclease domain-containing protein</fullName>
    </recommendedName>
</protein>
<dbReference type="SMART" id="SM00507">
    <property type="entry name" value="HNHc"/>
    <property type="match status" value="1"/>
</dbReference>
<sequence length="421" mass="44128">MIDPVGGVVEQLLAAVETLAAEDLAPLFGPALLDRLGPLLVAQNRLAAEVARTVREAEVSGAAEVDGLKTMASWLRGHAHLSAAEAARVVRTGRALAQLPGMAAALAAGTVTAEQAAVIGRVAEPEHLTRAAEQDVDLGGVDTVLTQVAITRPHADVARAVHHYLDRLDADGPEPDPTGGRRLVIARHADGSISGRFDLDAMGGEKLQAALESLVQAGRGAGEERTRGQQLADALVQLCDNQLASGQLPVLRGHKPQVIVKVGIEDLVDPATGRGAAELGFGATVSAARARWLACDGAVSRIVLGPGGMPLEHGRTVRLVPPHVRRAAEVRDGGCVFTGCGAPTHWCDVHHLLAWIDGGQTSLANSALLCERHHTKVHHGFRVERQPDGRWRTRRPDGSEIRTGPLRTGPGRTGPPLPAAA</sequence>
<name>A0A1I0B7J4_9ACTN</name>
<feature type="compositionally biased region" description="Basic and acidic residues" evidence="1">
    <location>
        <begin position="382"/>
        <end position="400"/>
    </location>
</feature>
<evidence type="ECO:0000313" key="4">
    <source>
        <dbReference type="Proteomes" id="UP000198507"/>
    </source>
</evidence>
<dbReference type="Pfam" id="PF02720">
    <property type="entry name" value="DUF222"/>
    <property type="match status" value="1"/>
</dbReference>
<evidence type="ECO:0000313" key="3">
    <source>
        <dbReference type="EMBL" id="SET02124.1"/>
    </source>
</evidence>
<feature type="region of interest" description="Disordered" evidence="1">
    <location>
        <begin position="382"/>
        <end position="421"/>
    </location>
</feature>
<feature type="domain" description="HNH nuclease" evidence="2">
    <location>
        <begin position="323"/>
        <end position="375"/>
    </location>
</feature>
<dbReference type="CDD" id="cd00085">
    <property type="entry name" value="HNHc"/>
    <property type="match status" value="1"/>
</dbReference>
<gene>
    <name evidence="3" type="ORF">SAMN04488546_1122</name>
</gene>
<proteinExistence type="predicted"/>
<dbReference type="AlphaFoldDB" id="A0A1I0B7J4"/>
<accession>A0A1I0B7J4</accession>